<proteinExistence type="predicted"/>
<accession>A0ABU5CNA1</accession>
<dbReference type="Proteomes" id="UP001275315">
    <property type="component" value="Unassembled WGS sequence"/>
</dbReference>
<dbReference type="RefSeq" id="WP_320378511.1">
    <property type="nucleotide sequence ID" value="NZ_JAWDIQ010000001.1"/>
</dbReference>
<comment type="caution">
    <text evidence="1">The sequence shown here is derived from an EMBL/GenBank/DDBJ whole genome shotgun (WGS) entry which is preliminary data.</text>
</comment>
<evidence type="ECO:0000313" key="1">
    <source>
        <dbReference type="EMBL" id="MDY0407720.1"/>
    </source>
</evidence>
<gene>
    <name evidence="1" type="ORF">RWD45_02705</name>
</gene>
<dbReference type="EMBL" id="JAWDIQ010000001">
    <property type="protein sequence ID" value="MDY0407720.1"/>
    <property type="molecule type" value="Genomic_DNA"/>
</dbReference>
<sequence>MQNENPNLTLHINGEEKRMGSNSMVENIKPSLIEPGRSGERYAVFIFPKNI</sequence>
<evidence type="ECO:0000313" key="2">
    <source>
        <dbReference type="Proteomes" id="UP001275315"/>
    </source>
</evidence>
<name>A0ABU5CNA1_9BACI</name>
<organism evidence="1 2">
    <name type="scientific">Paracerasibacillus soli</name>
    <dbReference type="NCBI Taxonomy" id="480284"/>
    <lineage>
        <taxon>Bacteria</taxon>
        <taxon>Bacillati</taxon>
        <taxon>Bacillota</taxon>
        <taxon>Bacilli</taxon>
        <taxon>Bacillales</taxon>
        <taxon>Bacillaceae</taxon>
        <taxon>Paracerasibacillus</taxon>
    </lineage>
</organism>
<protein>
    <submittedName>
        <fullName evidence="1">Uncharacterized protein</fullName>
    </submittedName>
</protein>
<reference evidence="1 2" key="1">
    <citation type="submission" date="2023-10" db="EMBL/GenBank/DDBJ databases">
        <title>Virgibacillus soli CC-YMP-6 genome.</title>
        <authorList>
            <person name="Miliotis G."/>
            <person name="Sengupta P."/>
            <person name="Hameed A."/>
            <person name="Chuvochina M."/>
            <person name="Mcdonagh F."/>
            <person name="Simpson A.C."/>
            <person name="Singh N.K."/>
            <person name="Rekha P.D."/>
            <person name="Raman K."/>
            <person name="Hugenholtz P."/>
            <person name="Venkateswaran K."/>
        </authorList>
    </citation>
    <scope>NUCLEOTIDE SEQUENCE [LARGE SCALE GENOMIC DNA]</scope>
    <source>
        <strain evidence="1 2">CC-YMP-6</strain>
    </source>
</reference>
<keyword evidence="2" id="KW-1185">Reference proteome</keyword>